<dbReference type="GO" id="GO:0003677">
    <property type="term" value="F:DNA binding"/>
    <property type="evidence" value="ECO:0007669"/>
    <property type="project" value="UniProtKB-UniRule"/>
</dbReference>
<reference evidence="9" key="2">
    <citation type="journal article" date="2021" name="PeerJ">
        <title>Extensive microbial diversity within the chicken gut microbiome revealed by metagenomics and culture.</title>
        <authorList>
            <person name="Gilroy R."/>
            <person name="Ravi A."/>
            <person name="Getino M."/>
            <person name="Pursley I."/>
            <person name="Horton D.L."/>
            <person name="Alikhan N.F."/>
            <person name="Baker D."/>
            <person name="Gharbi K."/>
            <person name="Hall N."/>
            <person name="Watson M."/>
            <person name="Adriaenssens E.M."/>
            <person name="Foster-Nyarko E."/>
            <person name="Jarju S."/>
            <person name="Secka A."/>
            <person name="Antonio M."/>
            <person name="Oren A."/>
            <person name="Chaudhuri R.R."/>
            <person name="La Ragione R."/>
            <person name="Hildebrand F."/>
            <person name="Pallen M.J."/>
        </authorList>
    </citation>
    <scope>NUCLEOTIDE SEQUENCE</scope>
    <source>
        <strain evidence="9">ChiW13-3771</strain>
    </source>
</reference>
<feature type="domain" description="Tyr recombinase" evidence="7">
    <location>
        <begin position="119"/>
        <end position="278"/>
    </location>
</feature>
<name>A0A9D1ED28_9FIRM</name>
<protein>
    <submittedName>
        <fullName evidence="9">Tyrosine-type recombinase/integrase</fullName>
    </submittedName>
</protein>
<comment type="caution">
    <text evidence="9">The sequence shown here is derived from an EMBL/GenBank/DDBJ whole genome shotgun (WGS) entry which is preliminary data.</text>
</comment>
<dbReference type="Gene3D" id="1.10.150.130">
    <property type="match status" value="1"/>
</dbReference>
<evidence type="ECO:0000256" key="6">
    <source>
        <dbReference type="PROSITE-ProRule" id="PRU01248"/>
    </source>
</evidence>
<dbReference type="InterPro" id="IPR004107">
    <property type="entry name" value="Integrase_SAM-like_N"/>
</dbReference>
<evidence type="ECO:0000256" key="4">
    <source>
        <dbReference type="ARBA" id="ARBA00023125"/>
    </source>
</evidence>
<dbReference type="Gene3D" id="1.10.443.10">
    <property type="entry name" value="Intergrase catalytic core"/>
    <property type="match status" value="1"/>
</dbReference>
<evidence type="ECO:0000259" key="8">
    <source>
        <dbReference type="PROSITE" id="PS51900"/>
    </source>
</evidence>
<gene>
    <name evidence="9" type="ORF">IAC96_03345</name>
</gene>
<keyword evidence="5" id="KW-0233">DNA recombination</keyword>
<comment type="function">
    <text evidence="1">Site-specific tyrosine recombinase, which acts by catalyzing the cutting and rejoining of the recombining DNA molecules.</text>
</comment>
<dbReference type="InterPro" id="IPR044068">
    <property type="entry name" value="CB"/>
</dbReference>
<dbReference type="GO" id="GO:0006310">
    <property type="term" value="P:DNA recombination"/>
    <property type="evidence" value="ECO:0007669"/>
    <property type="project" value="UniProtKB-KW"/>
</dbReference>
<dbReference type="SUPFAM" id="SSF56349">
    <property type="entry name" value="DNA breaking-rejoining enzymes"/>
    <property type="match status" value="1"/>
</dbReference>
<organism evidence="9 10">
    <name type="scientific">Candidatus Fimimorpha faecalis</name>
    <dbReference type="NCBI Taxonomy" id="2840824"/>
    <lineage>
        <taxon>Bacteria</taxon>
        <taxon>Bacillati</taxon>
        <taxon>Bacillota</taxon>
        <taxon>Clostridia</taxon>
        <taxon>Eubacteriales</taxon>
        <taxon>Candidatus Fimimorpha</taxon>
    </lineage>
</organism>
<comment type="similarity">
    <text evidence="2">Belongs to the 'phage' integrase family.</text>
</comment>
<dbReference type="EMBL" id="DVHN01000038">
    <property type="protein sequence ID" value="HIR87965.1"/>
    <property type="molecule type" value="Genomic_DNA"/>
</dbReference>
<dbReference type="InterPro" id="IPR011010">
    <property type="entry name" value="DNA_brk_join_enz"/>
</dbReference>
<evidence type="ECO:0000256" key="2">
    <source>
        <dbReference type="ARBA" id="ARBA00008857"/>
    </source>
</evidence>
<reference evidence="9" key="1">
    <citation type="submission" date="2020-10" db="EMBL/GenBank/DDBJ databases">
        <authorList>
            <person name="Gilroy R."/>
        </authorList>
    </citation>
    <scope>NUCLEOTIDE SEQUENCE</scope>
    <source>
        <strain evidence="9">ChiW13-3771</strain>
    </source>
</reference>
<accession>A0A9D1ED28</accession>
<dbReference type="InterPro" id="IPR010998">
    <property type="entry name" value="Integrase_recombinase_N"/>
</dbReference>
<dbReference type="InterPro" id="IPR002104">
    <property type="entry name" value="Integrase_catalytic"/>
</dbReference>
<dbReference type="PROSITE" id="PS51900">
    <property type="entry name" value="CB"/>
    <property type="match status" value="1"/>
</dbReference>
<dbReference type="AlphaFoldDB" id="A0A9D1ED28"/>
<dbReference type="InterPro" id="IPR050090">
    <property type="entry name" value="Tyrosine_recombinase_XerCD"/>
</dbReference>
<dbReference type="InterPro" id="IPR013762">
    <property type="entry name" value="Integrase-like_cat_sf"/>
</dbReference>
<evidence type="ECO:0000313" key="10">
    <source>
        <dbReference type="Proteomes" id="UP000824201"/>
    </source>
</evidence>
<sequence>MAVSTYKNGWVKNMLEEVKEFLIYLKKTKNITSNTEVSYERDLRYLIIFLNENGILEWNKVTMSMLQSYLLFLEKEGKSAATIARICASIRTFFHYALRKKRIEEDPTQFLYSPKVEKKFPEVLTMEEVEKLLRQPNKRTPKQLRDRAMLELLYGTGIQVTEMLSLQLTDLNMTMGYISYKENDQLRSISLNDRVKNALKCYLEDARPQMLPKETEKSLFLNCAGKPMSRQGLWKLLKYYTNKAGIQKEITVHTLRHTSSLYSENIKNDVLKKFNNKI</sequence>
<dbReference type="PANTHER" id="PTHR30349:SF81">
    <property type="entry name" value="TYROSINE RECOMBINASE XERC"/>
    <property type="match status" value="1"/>
</dbReference>
<dbReference type="Pfam" id="PF00589">
    <property type="entry name" value="Phage_integrase"/>
    <property type="match status" value="1"/>
</dbReference>
<dbReference type="GO" id="GO:0015074">
    <property type="term" value="P:DNA integration"/>
    <property type="evidence" value="ECO:0007669"/>
    <property type="project" value="UniProtKB-KW"/>
</dbReference>
<evidence type="ECO:0000256" key="5">
    <source>
        <dbReference type="ARBA" id="ARBA00023172"/>
    </source>
</evidence>
<dbReference type="PANTHER" id="PTHR30349">
    <property type="entry name" value="PHAGE INTEGRASE-RELATED"/>
    <property type="match status" value="1"/>
</dbReference>
<feature type="domain" description="Core-binding (CB)" evidence="8">
    <location>
        <begin position="12"/>
        <end position="98"/>
    </location>
</feature>
<dbReference type="Proteomes" id="UP000824201">
    <property type="component" value="Unassembled WGS sequence"/>
</dbReference>
<evidence type="ECO:0000313" key="9">
    <source>
        <dbReference type="EMBL" id="HIR87965.1"/>
    </source>
</evidence>
<proteinExistence type="inferred from homology"/>
<evidence type="ECO:0000259" key="7">
    <source>
        <dbReference type="PROSITE" id="PS51898"/>
    </source>
</evidence>
<dbReference type="Pfam" id="PF02899">
    <property type="entry name" value="Phage_int_SAM_1"/>
    <property type="match status" value="1"/>
</dbReference>
<evidence type="ECO:0000256" key="3">
    <source>
        <dbReference type="ARBA" id="ARBA00022908"/>
    </source>
</evidence>
<keyword evidence="3" id="KW-0229">DNA integration</keyword>
<evidence type="ECO:0000256" key="1">
    <source>
        <dbReference type="ARBA" id="ARBA00003283"/>
    </source>
</evidence>
<keyword evidence="4 6" id="KW-0238">DNA-binding</keyword>
<dbReference type="PROSITE" id="PS51898">
    <property type="entry name" value="TYR_RECOMBINASE"/>
    <property type="match status" value="1"/>
</dbReference>